<sequence length="425" mass="48678">MNWTEIVVGAIVSGLIATGITFAVSRIAKKRHALRVRYETMMRRFFHSEKTVSELIFSFDDTKIRNDEFIRYRDVIDGNLYPGTDIRMTVHRNREQRTFTLPYEEVVDFTLRPHTGIRTDGDIPVRYPDDGITECTRPGLDAYLKRNPATYNDRILCMRYLERTEEDGYRCGLTQSDFLDVVRTNLTLDYPLKGSFRETLRQTDSAQRPGTLPSLAASRMMNFIGVSAVWCMDCGSGSFETRYRYYLKCRQTGMSVYSDMLGTTSGYANPPKSASAATAPTCKETDSSAGIPNADTRQGLASGDLLAYLCEEMKREFFEETGYDRYAAHKGLSLSNERILKVIPLAFTRELARGGTPQFFFLILTPYITDKEFVKYFRQSVDGRNEFRDNTLSNLRNHPLSPETLANLLYAYKYIRKMPSDRILL</sequence>
<proteinExistence type="predicted"/>
<evidence type="ECO:0000313" key="3">
    <source>
        <dbReference type="Proteomes" id="UP000030889"/>
    </source>
</evidence>
<evidence type="ECO:0008006" key="4">
    <source>
        <dbReference type="Google" id="ProtNLM"/>
    </source>
</evidence>
<comment type="caution">
    <text evidence="2">The sequence shown here is derived from an EMBL/GenBank/DDBJ whole genome shotgun (WGS) entry which is preliminary data.</text>
</comment>
<evidence type="ECO:0000313" key="2">
    <source>
        <dbReference type="EMBL" id="KHE42838.1"/>
    </source>
</evidence>
<gene>
    <name evidence="2" type="ORF">LG35_02240</name>
</gene>
<feature type="transmembrane region" description="Helical" evidence="1">
    <location>
        <begin position="6"/>
        <end position="28"/>
    </location>
</feature>
<keyword evidence="1" id="KW-1133">Transmembrane helix</keyword>
<keyword evidence="3" id="KW-1185">Reference proteome</keyword>
<evidence type="ECO:0000256" key="1">
    <source>
        <dbReference type="SAM" id="Phobius"/>
    </source>
</evidence>
<reference evidence="2 3" key="1">
    <citation type="submission" date="2014-09" db="EMBL/GenBank/DDBJ databases">
        <title>Alistipes sp. 627, sp. nov., a novel member of the family Rikenellaceae isolated from human faeces.</title>
        <authorList>
            <person name="Shkoporov A.N."/>
            <person name="Chaplin A.V."/>
            <person name="Motuzova O.V."/>
            <person name="Kafarskaia L.I."/>
            <person name="Khokhlova E.V."/>
            <person name="Efimov B.A."/>
        </authorList>
    </citation>
    <scope>NUCLEOTIDE SEQUENCE [LARGE SCALE GENOMIC DNA]</scope>
    <source>
        <strain evidence="2 3">627</strain>
    </source>
</reference>
<keyword evidence="1" id="KW-0472">Membrane</keyword>
<keyword evidence="1" id="KW-0812">Transmembrane</keyword>
<organism evidence="2 3">
    <name type="scientific">Alistipes inops</name>
    <dbReference type="NCBI Taxonomy" id="1501391"/>
    <lineage>
        <taxon>Bacteria</taxon>
        <taxon>Pseudomonadati</taxon>
        <taxon>Bacteroidota</taxon>
        <taxon>Bacteroidia</taxon>
        <taxon>Bacteroidales</taxon>
        <taxon>Rikenellaceae</taxon>
        <taxon>Alistipes</taxon>
    </lineage>
</organism>
<protein>
    <recommendedName>
        <fullName evidence="4">Nudix hydrolase domain-containing protein</fullName>
    </recommendedName>
</protein>
<dbReference type="RefSeq" id="WP_035471776.1">
    <property type="nucleotide sequence ID" value="NZ_JRGF01000002.1"/>
</dbReference>
<dbReference type="Proteomes" id="UP000030889">
    <property type="component" value="Unassembled WGS sequence"/>
</dbReference>
<dbReference type="EMBL" id="JRGF01000002">
    <property type="protein sequence ID" value="KHE42838.1"/>
    <property type="molecule type" value="Genomic_DNA"/>
</dbReference>
<accession>A0ABR4YLU3</accession>
<name>A0ABR4YLU3_9BACT</name>